<accession>A0A0G3GTC2</accession>
<dbReference type="PATRIC" id="fig|571915.4.peg.13"/>
<dbReference type="RefSeq" id="WP_047260807.1">
    <property type="nucleotide sequence ID" value="NZ_CP011542.1"/>
</dbReference>
<dbReference type="KEGG" id="cmv:CMUST_00055"/>
<dbReference type="EMBL" id="CP011542">
    <property type="protein sequence ID" value="AKK04374.1"/>
    <property type="molecule type" value="Genomic_DNA"/>
</dbReference>
<organism evidence="1 2">
    <name type="scientific">Corynebacterium mustelae</name>
    <dbReference type="NCBI Taxonomy" id="571915"/>
    <lineage>
        <taxon>Bacteria</taxon>
        <taxon>Bacillati</taxon>
        <taxon>Actinomycetota</taxon>
        <taxon>Actinomycetes</taxon>
        <taxon>Mycobacteriales</taxon>
        <taxon>Corynebacteriaceae</taxon>
        <taxon>Corynebacterium</taxon>
    </lineage>
</organism>
<evidence type="ECO:0000313" key="2">
    <source>
        <dbReference type="Proteomes" id="UP000035199"/>
    </source>
</evidence>
<proteinExistence type="predicted"/>
<dbReference type="STRING" id="571915.CMUST_00055"/>
<dbReference type="AlphaFoldDB" id="A0A0G3GTC2"/>
<dbReference type="OrthoDB" id="4428158at2"/>
<evidence type="ECO:0000313" key="1">
    <source>
        <dbReference type="EMBL" id="AKK04374.1"/>
    </source>
</evidence>
<protein>
    <submittedName>
        <fullName evidence="1">Uncharacterized protein</fullName>
    </submittedName>
</protein>
<dbReference type="Proteomes" id="UP000035199">
    <property type="component" value="Chromosome"/>
</dbReference>
<reference evidence="1 2" key="1">
    <citation type="journal article" date="2015" name="Genome Announc.">
        <title>Complete Genome Sequence of the Type Strain Corynebacterium mustelae DSM 45274, Isolated from Various Tissues of a Male Ferret with Lethal Sepsis.</title>
        <authorList>
            <person name="Ruckert C."/>
            <person name="Eimer J."/>
            <person name="Winkler A."/>
            <person name="Tauch A."/>
        </authorList>
    </citation>
    <scope>NUCLEOTIDE SEQUENCE [LARGE SCALE GENOMIC DNA]</scope>
    <source>
        <strain evidence="1 2">DSM 45274</strain>
    </source>
</reference>
<keyword evidence="2" id="KW-1185">Reference proteome</keyword>
<gene>
    <name evidence="1" type="ORF">CMUST_00055</name>
</gene>
<reference evidence="2" key="2">
    <citation type="submission" date="2015-05" db="EMBL/GenBank/DDBJ databases">
        <title>Complete genome sequence of Corynebacterium mustelae DSM 45274, isolated from various tissues of a male ferret with lethal sepsis.</title>
        <authorList>
            <person name="Ruckert C."/>
            <person name="Albersmeier A."/>
            <person name="Winkler A."/>
            <person name="Tauch A."/>
        </authorList>
    </citation>
    <scope>NUCLEOTIDE SEQUENCE [LARGE SCALE GENOMIC DNA]</scope>
    <source>
        <strain evidence="2">DSM 45274</strain>
    </source>
</reference>
<name>A0A0G3GTC2_9CORY</name>
<sequence>MPTHTPPPTLTPEQLLIIADVFCEEHKLNISNFSALYAIAAITQAAFQGIRVHESAAQVASAIEKTTRTLKPLNSKNSDFAQAVAAVYKAYADTTIEVTEI</sequence>